<dbReference type="EMBL" id="OU895877">
    <property type="protein sequence ID" value="CAG9797219.1"/>
    <property type="molecule type" value="Genomic_DNA"/>
</dbReference>
<feature type="signal peptide" evidence="1">
    <location>
        <begin position="1"/>
        <end position="18"/>
    </location>
</feature>
<dbReference type="Proteomes" id="UP001153620">
    <property type="component" value="Chromosome 1"/>
</dbReference>
<name>A0A9N9RHM4_9DIPT</name>
<sequence length="517" mass="56417">MKFIITFIVLVFSGTTLGGGDTNCGSLQANYLVLLQACEYLLDESLKTVNIAVDLYIGNSFLDYFICNLDLTINTMALGTSQFSGISSDYIRGIFDGLISPPFVHPLSCIEDELLSFNLFVKNLTENVVPNLETQVIPSPINETTPCPIVVQMQSQNLVNANLISSIEVNAAITASSVFASIGLSSLYIDQNNLFRQSCGSNLVIDNFAEFYNMDPAIISAFIQNQTISVPPPLNCTKSIVTSLIQGFDYNIANINNSLNNTSVPSSCEPFYSDFKAFKDIWFQYVDQLRFNTINIIIENPVLAPFFVADLLCELDIIFTFAANATSYLSGIDSDIIYSILKGDIVNPLPAPLDCIANDLTFMSNQITHLVNNVIPGFQNIASISPSNTSTCNTTYTALTGYVVQLVDLLNKKGFFVTSATALFTSTNFGDLFLESFTSILDCIPDLVGKYVGAALNADGSAVKSYVNGNRKSLPYPFSCAEILIDITNSLMNQALVNYVTESPNNLVLPNIPKFRG</sequence>
<gene>
    <name evidence="2" type="ORF">CHIRRI_LOCUS219</name>
</gene>
<protein>
    <submittedName>
        <fullName evidence="2">Uncharacterized protein</fullName>
    </submittedName>
</protein>
<dbReference type="AlphaFoldDB" id="A0A9N9RHM4"/>
<evidence type="ECO:0000313" key="3">
    <source>
        <dbReference type="Proteomes" id="UP001153620"/>
    </source>
</evidence>
<evidence type="ECO:0000313" key="2">
    <source>
        <dbReference type="EMBL" id="CAG9797219.1"/>
    </source>
</evidence>
<evidence type="ECO:0000256" key="1">
    <source>
        <dbReference type="SAM" id="SignalP"/>
    </source>
</evidence>
<accession>A0A9N9RHM4</accession>
<proteinExistence type="predicted"/>
<keyword evidence="1" id="KW-0732">Signal</keyword>
<organism evidence="2 3">
    <name type="scientific">Chironomus riparius</name>
    <dbReference type="NCBI Taxonomy" id="315576"/>
    <lineage>
        <taxon>Eukaryota</taxon>
        <taxon>Metazoa</taxon>
        <taxon>Ecdysozoa</taxon>
        <taxon>Arthropoda</taxon>
        <taxon>Hexapoda</taxon>
        <taxon>Insecta</taxon>
        <taxon>Pterygota</taxon>
        <taxon>Neoptera</taxon>
        <taxon>Endopterygota</taxon>
        <taxon>Diptera</taxon>
        <taxon>Nematocera</taxon>
        <taxon>Chironomoidea</taxon>
        <taxon>Chironomidae</taxon>
        <taxon>Chironominae</taxon>
        <taxon>Chironomus</taxon>
    </lineage>
</organism>
<reference evidence="2" key="2">
    <citation type="submission" date="2022-10" db="EMBL/GenBank/DDBJ databases">
        <authorList>
            <consortium name="ENA_rothamsted_submissions"/>
            <consortium name="culmorum"/>
            <person name="King R."/>
        </authorList>
    </citation>
    <scope>NUCLEOTIDE SEQUENCE</scope>
</reference>
<reference evidence="2" key="1">
    <citation type="submission" date="2022-01" db="EMBL/GenBank/DDBJ databases">
        <authorList>
            <person name="King R."/>
        </authorList>
    </citation>
    <scope>NUCLEOTIDE SEQUENCE</scope>
</reference>
<feature type="chain" id="PRO_5040376864" evidence="1">
    <location>
        <begin position="19"/>
        <end position="517"/>
    </location>
</feature>
<keyword evidence="3" id="KW-1185">Reference proteome</keyword>